<protein>
    <recommendedName>
        <fullName evidence="2">Anti-sigma factor antagonist</fullName>
    </recommendedName>
</protein>
<dbReference type="PANTHER" id="PTHR33495">
    <property type="entry name" value="ANTI-SIGMA FACTOR ANTAGONIST TM_1081-RELATED-RELATED"/>
    <property type="match status" value="1"/>
</dbReference>
<sequence length="122" mass="12938">MTMSRELFVDVAHHHDAGCAVVTVTGDIDRTSSPLLRGAVDRLVSGGQARIVIDVKGVTFCDSTGLRTFLSGMNATFEAGGWLRLAGVGGHLERLLQITDLHSFFIIDPDVAGSLASARTRG</sequence>
<dbReference type="NCBIfam" id="TIGR00377">
    <property type="entry name" value="ant_ant_sig"/>
    <property type="match status" value="1"/>
</dbReference>
<evidence type="ECO:0000313" key="4">
    <source>
        <dbReference type="EMBL" id="NYF42215.1"/>
    </source>
</evidence>
<keyword evidence="5" id="KW-1185">Reference proteome</keyword>
<dbReference type="SUPFAM" id="SSF52091">
    <property type="entry name" value="SpoIIaa-like"/>
    <property type="match status" value="1"/>
</dbReference>
<evidence type="ECO:0000256" key="2">
    <source>
        <dbReference type="RuleBase" id="RU003749"/>
    </source>
</evidence>
<dbReference type="Gene3D" id="3.30.750.24">
    <property type="entry name" value="STAS domain"/>
    <property type="match status" value="1"/>
</dbReference>
<dbReference type="GO" id="GO:0043856">
    <property type="term" value="F:anti-sigma factor antagonist activity"/>
    <property type="evidence" value="ECO:0007669"/>
    <property type="project" value="InterPro"/>
</dbReference>
<gene>
    <name evidence="4" type="ORF">HDA43_004416</name>
</gene>
<evidence type="ECO:0000259" key="3">
    <source>
        <dbReference type="PROSITE" id="PS50801"/>
    </source>
</evidence>
<proteinExistence type="inferred from homology"/>
<dbReference type="PROSITE" id="PS50801">
    <property type="entry name" value="STAS"/>
    <property type="match status" value="1"/>
</dbReference>
<dbReference type="CDD" id="cd07043">
    <property type="entry name" value="STAS_anti-anti-sigma_factors"/>
    <property type="match status" value="1"/>
</dbReference>
<dbReference type="InterPro" id="IPR036513">
    <property type="entry name" value="STAS_dom_sf"/>
</dbReference>
<dbReference type="Pfam" id="PF01740">
    <property type="entry name" value="STAS"/>
    <property type="match status" value="1"/>
</dbReference>
<comment type="caution">
    <text evidence="4">The sequence shown here is derived from an EMBL/GenBank/DDBJ whole genome shotgun (WGS) entry which is preliminary data.</text>
</comment>
<dbReference type="AlphaFoldDB" id="A0A852V816"/>
<dbReference type="PANTHER" id="PTHR33495:SF2">
    <property type="entry name" value="ANTI-SIGMA FACTOR ANTAGONIST TM_1081-RELATED"/>
    <property type="match status" value="1"/>
</dbReference>
<evidence type="ECO:0000256" key="1">
    <source>
        <dbReference type="ARBA" id="ARBA00009013"/>
    </source>
</evidence>
<comment type="similarity">
    <text evidence="1 2">Belongs to the anti-sigma-factor antagonist family.</text>
</comment>
<dbReference type="InterPro" id="IPR003658">
    <property type="entry name" value="Anti-sigma_ant"/>
</dbReference>
<feature type="domain" description="STAS" evidence="3">
    <location>
        <begin position="18"/>
        <end position="118"/>
    </location>
</feature>
<name>A0A852V816_9ACTN</name>
<organism evidence="4 5">
    <name type="scientific">Streptosporangium sandarakinum</name>
    <dbReference type="NCBI Taxonomy" id="1260955"/>
    <lineage>
        <taxon>Bacteria</taxon>
        <taxon>Bacillati</taxon>
        <taxon>Actinomycetota</taxon>
        <taxon>Actinomycetes</taxon>
        <taxon>Streptosporangiales</taxon>
        <taxon>Streptosporangiaceae</taxon>
        <taxon>Streptosporangium</taxon>
    </lineage>
</organism>
<dbReference type="RefSeq" id="WP_179824651.1">
    <property type="nucleotide sequence ID" value="NZ_JACCCO010000002.1"/>
</dbReference>
<accession>A0A852V816</accession>
<dbReference type="Proteomes" id="UP000576393">
    <property type="component" value="Unassembled WGS sequence"/>
</dbReference>
<dbReference type="EMBL" id="JACCCO010000002">
    <property type="protein sequence ID" value="NYF42215.1"/>
    <property type="molecule type" value="Genomic_DNA"/>
</dbReference>
<evidence type="ECO:0000313" key="5">
    <source>
        <dbReference type="Proteomes" id="UP000576393"/>
    </source>
</evidence>
<reference evidence="4 5" key="1">
    <citation type="submission" date="2020-07" db="EMBL/GenBank/DDBJ databases">
        <title>Sequencing the genomes of 1000 actinobacteria strains.</title>
        <authorList>
            <person name="Klenk H.-P."/>
        </authorList>
    </citation>
    <scope>NUCLEOTIDE SEQUENCE [LARGE SCALE GENOMIC DNA]</scope>
    <source>
        <strain evidence="4 5">DSM 45763</strain>
    </source>
</reference>
<dbReference type="InterPro" id="IPR002645">
    <property type="entry name" value="STAS_dom"/>
</dbReference>